<evidence type="ECO:0000313" key="4">
    <source>
        <dbReference type="Proteomes" id="UP000321393"/>
    </source>
</evidence>
<evidence type="ECO:0000256" key="1">
    <source>
        <dbReference type="SAM" id="MobiDB-lite"/>
    </source>
</evidence>
<protein>
    <recommendedName>
        <fullName evidence="6">Gag-protease polyprotein</fullName>
    </recommendedName>
</protein>
<comment type="caution">
    <text evidence="2">The sequence shown here is derived from an EMBL/GenBank/DDBJ whole genome shotgun (WGS) entry which is preliminary data.</text>
</comment>
<evidence type="ECO:0000313" key="3">
    <source>
        <dbReference type="EMBL" id="TYK29114.1"/>
    </source>
</evidence>
<accession>A0A5A7UMI2</accession>
<proteinExistence type="predicted"/>
<dbReference type="AlphaFoldDB" id="A0A5A7UMI2"/>
<sequence length="71" mass="7913">MLGGNEISITWDQFKESFYSFKPTTQTEALCQVVDMSTQGDDVQPKTLGMPTLSGQKRKAEQKLVEVSRAT</sequence>
<feature type="compositionally biased region" description="Basic and acidic residues" evidence="1">
    <location>
        <begin position="58"/>
        <end position="71"/>
    </location>
</feature>
<reference evidence="4 5" key="1">
    <citation type="submission" date="2019-08" db="EMBL/GenBank/DDBJ databases">
        <title>Draft genome sequences of two oriental melons (Cucumis melo L. var makuwa).</title>
        <authorList>
            <person name="Kwon S.-Y."/>
        </authorList>
    </citation>
    <scope>NUCLEOTIDE SEQUENCE [LARGE SCALE GENOMIC DNA]</scope>
    <source>
        <strain evidence="5">cv. Chang Bougi</strain>
        <strain evidence="4">cv. SW 3</strain>
        <tissue evidence="2">Leaf</tissue>
    </source>
</reference>
<dbReference type="Proteomes" id="UP000321947">
    <property type="component" value="Unassembled WGS sequence"/>
</dbReference>
<dbReference type="EMBL" id="SSTE01007511">
    <property type="protein sequence ID" value="KAA0056404.1"/>
    <property type="molecule type" value="Genomic_DNA"/>
</dbReference>
<evidence type="ECO:0008006" key="6">
    <source>
        <dbReference type="Google" id="ProtNLM"/>
    </source>
</evidence>
<dbReference type="Proteomes" id="UP000321393">
    <property type="component" value="Unassembled WGS sequence"/>
</dbReference>
<name>A0A5A7UMI2_CUCMM</name>
<feature type="region of interest" description="Disordered" evidence="1">
    <location>
        <begin position="40"/>
        <end position="71"/>
    </location>
</feature>
<organism evidence="2 4">
    <name type="scientific">Cucumis melo var. makuwa</name>
    <name type="common">Oriental melon</name>
    <dbReference type="NCBI Taxonomy" id="1194695"/>
    <lineage>
        <taxon>Eukaryota</taxon>
        <taxon>Viridiplantae</taxon>
        <taxon>Streptophyta</taxon>
        <taxon>Embryophyta</taxon>
        <taxon>Tracheophyta</taxon>
        <taxon>Spermatophyta</taxon>
        <taxon>Magnoliopsida</taxon>
        <taxon>eudicotyledons</taxon>
        <taxon>Gunneridae</taxon>
        <taxon>Pentapetalae</taxon>
        <taxon>rosids</taxon>
        <taxon>fabids</taxon>
        <taxon>Cucurbitales</taxon>
        <taxon>Cucurbitaceae</taxon>
        <taxon>Benincaseae</taxon>
        <taxon>Cucumis</taxon>
    </lineage>
</organism>
<dbReference type="EMBL" id="SSTD01001877">
    <property type="protein sequence ID" value="TYK29114.1"/>
    <property type="molecule type" value="Genomic_DNA"/>
</dbReference>
<evidence type="ECO:0000313" key="5">
    <source>
        <dbReference type="Proteomes" id="UP000321947"/>
    </source>
</evidence>
<evidence type="ECO:0000313" key="2">
    <source>
        <dbReference type="EMBL" id="KAA0056404.1"/>
    </source>
</evidence>
<gene>
    <name evidence="3" type="ORF">E5676_scaffold120G002550</name>
    <name evidence="2" type="ORF">E6C27_scaffold186G001530</name>
</gene>